<proteinExistence type="inferred from homology"/>
<dbReference type="PANTHER" id="PTHR42928">
    <property type="entry name" value="TRICARBOXYLATE-BINDING PROTEIN"/>
    <property type="match status" value="1"/>
</dbReference>
<feature type="chain" id="PRO_5045725969" evidence="2">
    <location>
        <begin position="23"/>
        <end position="324"/>
    </location>
</feature>
<dbReference type="Proteomes" id="UP001293718">
    <property type="component" value="Unassembled WGS sequence"/>
</dbReference>
<keyword evidence="4" id="KW-1185">Reference proteome</keyword>
<evidence type="ECO:0000313" key="4">
    <source>
        <dbReference type="Proteomes" id="UP001293718"/>
    </source>
</evidence>
<protein>
    <submittedName>
        <fullName evidence="3">Tripartite tricarboxylate transporter substrate binding protein</fullName>
    </submittedName>
</protein>
<comment type="similarity">
    <text evidence="1">Belongs to the UPF0065 (bug) family.</text>
</comment>
<dbReference type="EMBL" id="JAXOJX010000030">
    <property type="protein sequence ID" value="MDZ5458478.1"/>
    <property type="molecule type" value="Genomic_DNA"/>
</dbReference>
<dbReference type="Gene3D" id="3.40.190.150">
    <property type="entry name" value="Bordetella uptake gene, domain 1"/>
    <property type="match status" value="1"/>
</dbReference>
<dbReference type="PROSITE" id="PS51257">
    <property type="entry name" value="PROKAR_LIPOPROTEIN"/>
    <property type="match status" value="1"/>
</dbReference>
<evidence type="ECO:0000256" key="2">
    <source>
        <dbReference type="SAM" id="SignalP"/>
    </source>
</evidence>
<dbReference type="PIRSF" id="PIRSF017082">
    <property type="entry name" value="YflP"/>
    <property type="match status" value="1"/>
</dbReference>
<gene>
    <name evidence="3" type="ORF">SM757_18020</name>
</gene>
<accession>A0ABU5IJ39</accession>
<dbReference type="PANTHER" id="PTHR42928:SF5">
    <property type="entry name" value="BLR1237 PROTEIN"/>
    <property type="match status" value="1"/>
</dbReference>
<sequence>MKTVLLSLFSAASLLACSAAHAGDYPDRFVRIVVPYPAGGASDAVARMVGQRLGQRLKQPVVVENKPGATEQIGASYVAKSAPDGYTLLLASTAGLSVNPTLYKGRLPYDPEKDFAPIAMVVTLPSVVMVNPSLPVRSFNELRAYIKASPQPMSYASSGAGNPSHLGMELFKRVAGVELTHVPYKGGAPALQDVMSGQVPVMMAIGPESMPMAKAGKLRALAITTSKPSPAYPGLPTVSESSGFAGFELLHWFGLLAPAHTPDAVVAMLNKNVNEILNEPEMKAKLVEMGLEIEGGAPQKLADTMKRDRLKWEKVIADANIRLD</sequence>
<dbReference type="InterPro" id="IPR042100">
    <property type="entry name" value="Bug_dom1"/>
</dbReference>
<comment type="caution">
    <text evidence="3">The sequence shown here is derived from an EMBL/GenBank/DDBJ whole genome shotgun (WGS) entry which is preliminary data.</text>
</comment>
<dbReference type="CDD" id="cd13578">
    <property type="entry name" value="PBP2_Bug27"/>
    <property type="match status" value="1"/>
</dbReference>
<feature type="signal peptide" evidence="2">
    <location>
        <begin position="1"/>
        <end position="22"/>
    </location>
</feature>
<name>A0ABU5IJ39_9BURK</name>
<dbReference type="Gene3D" id="3.40.190.10">
    <property type="entry name" value="Periplasmic binding protein-like II"/>
    <property type="match status" value="1"/>
</dbReference>
<dbReference type="InterPro" id="IPR005064">
    <property type="entry name" value="BUG"/>
</dbReference>
<dbReference type="Pfam" id="PF03401">
    <property type="entry name" value="TctC"/>
    <property type="match status" value="1"/>
</dbReference>
<evidence type="ECO:0000313" key="3">
    <source>
        <dbReference type="EMBL" id="MDZ5458478.1"/>
    </source>
</evidence>
<organism evidence="3 4">
    <name type="scientific">Azohydromonas lata</name>
    <dbReference type="NCBI Taxonomy" id="45677"/>
    <lineage>
        <taxon>Bacteria</taxon>
        <taxon>Pseudomonadati</taxon>
        <taxon>Pseudomonadota</taxon>
        <taxon>Betaproteobacteria</taxon>
        <taxon>Burkholderiales</taxon>
        <taxon>Sphaerotilaceae</taxon>
        <taxon>Azohydromonas</taxon>
    </lineage>
</organism>
<dbReference type="RefSeq" id="WP_066332404.1">
    <property type="nucleotide sequence ID" value="NZ_JAXOJX010000030.1"/>
</dbReference>
<dbReference type="SUPFAM" id="SSF53850">
    <property type="entry name" value="Periplasmic binding protein-like II"/>
    <property type="match status" value="1"/>
</dbReference>
<evidence type="ECO:0000256" key="1">
    <source>
        <dbReference type="ARBA" id="ARBA00006987"/>
    </source>
</evidence>
<reference evidence="3 4" key="1">
    <citation type="submission" date="2023-11" db="EMBL/GenBank/DDBJ databases">
        <title>Draft genome of Azohydromonas lata strain H1 (DSM1123), a polyhydroxyalkanoate producer.</title>
        <authorList>
            <person name="Traversa D."/>
            <person name="D'Addabbo P."/>
            <person name="Pazzani C."/>
            <person name="Manzari C."/>
            <person name="Chiara M."/>
            <person name="Scrascia M."/>
        </authorList>
    </citation>
    <scope>NUCLEOTIDE SEQUENCE [LARGE SCALE GENOMIC DNA]</scope>
    <source>
        <strain evidence="3 4">H1</strain>
    </source>
</reference>
<keyword evidence="2" id="KW-0732">Signal</keyword>